<dbReference type="Proteomes" id="UP000016860">
    <property type="component" value="Unassembled WGS sequence"/>
</dbReference>
<dbReference type="Pfam" id="PF07690">
    <property type="entry name" value="MFS_1"/>
    <property type="match status" value="1"/>
</dbReference>
<feature type="transmembrane region" description="Helical" evidence="6">
    <location>
        <begin position="114"/>
        <end position="137"/>
    </location>
</feature>
<evidence type="ECO:0000256" key="1">
    <source>
        <dbReference type="ARBA" id="ARBA00004651"/>
    </source>
</evidence>
<dbReference type="Gene3D" id="1.20.1250.20">
    <property type="entry name" value="MFS general substrate transporter like domains"/>
    <property type="match status" value="1"/>
</dbReference>
<evidence type="ECO:0000313" key="8">
    <source>
        <dbReference type="EMBL" id="EPR10543.1"/>
    </source>
</evidence>
<evidence type="ECO:0000256" key="6">
    <source>
        <dbReference type="SAM" id="Phobius"/>
    </source>
</evidence>
<dbReference type="InterPro" id="IPR052714">
    <property type="entry name" value="MFS_Exporter"/>
</dbReference>
<comment type="subcellular location">
    <subcellularLocation>
        <location evidence="1">Cell membrane</location>
        <topology evidence="1">Multi-pass membrane protein</topology>
    </subcellularLocation>
</comment>
<keyword evidence="5 6" id="KW-0472">Membrane</keyword>
<keyword evidence="3 6" id="KW-0812">Transmembrane</keyword>
<name>U4R192_9FIRM</name>
<dbReference type="PROSITE" id="PS50850">
    <property type="entry name" value="MFS"/>
    <property type="match status" value="1"/>
</dbReference>
<feature type="domain" description="Major facilitator superfamily (MFS) profile" evidence="7">
    <location>
        <begin position="25"/>
        <end position="400"/>
    </location>
</feature>
<dbReference type="InterPro" id="IPR020846">
    <property type="entry name" value="MFS_dom"/>
</dbReference>
<evidence type="ECO:0000256" key="2">
    <source>
        <dbReference type="ARBA" id="ARBA00022448"/>
    </source>
</evidence>
<reference evidence="8 9" key="1">
    <citation type="journal article" date="2013" name="Genome Announc.">
        <title>Draft Genome Sequence of the Cellulolytic Bacterium Clostridium papyrosolvens C7 (ATCC 700395).</title>
        <authorList>
            <person name="Zepeda V."/>
            <person name="Dassa B."/>
            <person name="Borovok I."/>
            <person name="Lamed R."/>
            <person name="Bayer E.A."/>
            <person name="Cate J.H."/>
        </authorList>
    </citation>
    <scope>NUCLEOTIDE SEQUENCE [LARGE SCALE GENOMIC DNA]</scope>
    <source>
        <strain evidence="8 9">C7</strain>
    </source>
</reference>
<feature type="transmembrane region" description="Helical" evidence="6">
    <location>
        <begin position="21"/>
        <end position="44"/>
    </location>
</feature>
<evidence type="ECO:0000256" key="4">
    <source>
        <dbReference type="ARBA" id="ARBA00022989"/>
    </source>
</evidence>
<feature type="transmembrane region" description="Helical" evidence="6">
    <location>
        <begin position="56"/>
        <end position="78"/>
    </location>
</feature>
<feature type="transmembrane region" description="Helical" evidence="6">
    <location>
        <begin position="149"/>
        <end position="171"/>
    </location>
</feature>
<dbReference type="GO" id="GO:0022857">
    <property type="term" value="F:transmembrane transporter activity"/>
    <property type="evidence" value="ECO:0007669"/>
    <property type="project" value="InterPro"/>
</dbReference>
<organism evidence="8 9">
    <name type="scientific">Ruminiclostridium papyrosolvens C7</name>
    <dbReference type="NCBI Taxonomy" id="1330534"/>
    <lineage>
        <taxon>Bacteria</taxon>
        <taxon>Bacillati</taxon>
        <taxon>Bacillota</taxon>
        <taxon>Clostridia</taxon>
        <taxon>Eubacteriales</taxon>
        <taxon>Oscillospiraceae</taxon>
        <taxon>Ruminiclostridium</taxon>
    </lineage>
</organism>
<keyword evidence="2" id="KW-0813">Transport</keyword>
<feature type="transmembrane region" description="Helical" evidence="6">
    <location>
        <begin position="258"/>
        <end position="276"/>
    </location>
</feature>
<evidence type="ECO:0000313" key="9">
    <source>
        <dbReference type="Proteomes" id="UP000016860"/>
    </source>
</evidence>
<evidence type="ECO:0000259" key="7">
    <source>
        <dbReference type="PROSITE" id="PS50850"/>
    </source>
</evidence>
<dbReference type="EMBL" id="ATAY01000063">
    <property type="protein sequence ID" value="EPR10543.1"/>
    <property type="molecule type" value="Genomic_DNA"/>
</dbReference>
<evidence type="ECO:0000256" key="5">
    <source>
        <dbReference type="ARBA" id="ARBA00023136"/>
    </source>
</evidence>
<accession>U4R192</accession>
<feature type="transmembrane region" description="Helical" evidence="6">
    <location>
        <begin position="376"/>
        <end position="395"/>
    </location>
</feature>
<feature type="transmembrane region" description="Helical" evidence="6">
    <location>
        <begin position="90"/>
        <end position="108"/>
    </location>
</feature>
<sequence>MNNDNVLIEQEESGTVKSEKLWTVPYITLISLGTFVGISFYMVMPLLTKYAIKLGSSLPIAGVIVGMFSFVALFARPVSGIISDRLNKKVVFIVSTALIGLSLLGYTISTNVTVLIFFRVTHALAFSVNGIVNLALVSKFIPRKRIGEGIGYFGLGQIIATAVGPTLGLYIGEKYGLSVSFLIAGIIMICVSALMFALPNTKHKKESCEKQKRRICFSDFIAMNVLPYAFFGAVFSMLNGVIGSYLVLLGDERGIKNISLYFTVNAISLILVRTFAGKIYDKYGISTVIIPSFILALVASMFIGYAQTLAIILVASALKAFAQGSGQPTIQAECIKMLPEEKSGVATSTYYIGADLGQGIGPMLAGVIASTWNYKIMFVACAGVFLVSLILYLLFQHKKNFSLQQKI</sequence>
<keyword evidence="4 6" id="KW-1133">Transmembrane helix</keyword>
<feature type="transmembrane region" description="Helical" evidence="6">
    <location>
        <begin position="220"/>
        <end position="246"/>
    </location>
</feature>
<comment type="caution">
    <text evidence="8">The sequence shown here is derived from an EMBL/GenBank/DDBJ whole genome shotgun (WGS) entry which is preliminary data.</text>
</comment>
<dbReference type="InterPro" id="IPR036259">
    <property type="entry name" value="MFS_trans_sf"/>
</dbReference>
<feature type="transmembrane region" description="Helical" evidence="6">
    <location>
        <begin position="288"/>
        <end position="318"/>
    </location>
</feature>
<evidence type="ECO:0000256" key="3">
    <source>
        <dbReference type="ARBA" id="ARBA00022692"/>
    </source>
</evidence>
<dbReference type="RefSeq" id="WP_020816116.1">
    <property type="nucleotide sequence ID" value="NZ_ATAY01000063.1"/>
</dbReference>
<dbReference type="CDD" id="cd17489">
    <property type="entry name" value="MFS_YfcJ_like"/>
    <property type="match status" value="1"/>
</dbReference>
<dbReference type="OrthoDB" id="9814001at2"/>
<proteinExistence type="predicted"/>
<gene>
    <name evidence="8" type="ORF">L323_13210</name>
</gene>
<feature type="transmembrane region" description="Helical" evidence="6">
    <location>
        <begin position="177"/>
        <end position="199"/>
    </location>
</feature>
<dbReference type="PATRIC" id="fig|1330534.3.peg.2620"/>
<dbReference type="AlphaFoldDB" id="U4R192"/>
<dbReference type="GO" id="GO:0005886">
    <property type="term" value="C:plasma membrane"/>
    <property type="evidence" value="ECO:0007669"/>
    <property type="project" value="UniProtKB-SubCell"/>
</dbReference>
<dbReference type="STRING" id="1330534.L323_13210"/>
<dbReference type="InterPro" id="IPR011701">
    <property type="entry name" value="MFS"/>
</dbReference>
<dbReference type="PANTHER" id="PTHR23531:SF1">
    <property type="entry name" value="QUINOLENE RESISTANCE PROTEIN NORA"/>
    <property type="match status" value="1"/>
</dbReference>
<protein>
    <recommendedName>
        <fullName evidence="7">Major facilitator superfamily (MFS) profile domain-containing protein</fullName>
    </recommendedName>
</protein>
<dbReference type="SUPFAM" id="SSF103473">
    <property type="entry name" value="MFS general substrate transporter"/>
    <property type="match status" value="1"/>
</dbReference>
<dbReference type="PANTHER" id="PTHR23531">
    <property type="entry name" value="QUINOLENE RESISTANCE PROTEIN NORA"/>
    <property type="match status" value="1"/>
</dbReference>